<evidence type="ECO:0000256" key="1">
    <source>
        <dbReference type="SAM" id="MobiDB-lite"/>
    </source>
</evidence>
<evidence type="ECO:0000313" key="2">
    <source>
        <dbReference type="EMBL" id="MPC24341.1"/>
    </source>
</evidence>
<comment type="caution">
    <text evidence="2">The sequence shown here is derived from an EMBL/GenBank/DDBJ whole genome shotgun (WGS) entry which is preliminary data.</text>
</comment>
<organism evidence="2 3">
    <name type="scientific">Portunus trituberculatus</name>
    <name type="common">Swimming crab</name>
    <name type="synonym">Neptunus trituberculatus</name>
    <dbReference type="NCBI Taxonomy" id="210409"/>
    <lineage>
        <taxon>Eukaryota</taxon>
        <taxon>Metazoa</taxon>
        <taxon>Ecdysozoa</taxon>
        <taxon>Arthropoda</taxon>
        <taxon>Crustacea</taxon>
        <taxon>Multicrustacea</taxon>
        <taxon>Malacostraca</taxon>
        <taxon>Eumalacostraca</taxon>
        <taxon>Eucarida</taxon>
        <taxon>Decapoda</taxon>
        <taxon>Pleocyemata</taxon>
        <taxon>Brachyura</taxon>
        <taxon>Eubrachyura</taxon>
        <taxon>Portunoidea</taxon>
        <taxon>Portunidae</taxon>
        <taxon>Portuninae</taxon>
        <taxon>Portunus</taxon>
    </lineage>
</organism>
<dbReference type="Proteomes" id="UP000324222">
    <property type="component" value="Unassembled WGS sequence"/>
</dbReference>
<keyword evidence="3" id="KW-1185">Reference proteome</keyword>
<dbReference type="AlphaFoldDB" id="A0A5B7DRT8"/>
<name>A0A5B7DRT8_PORTR</name>
<feature type="region of interest" description="Disordered" evidence="1">
    <location>
        <begin position="61"/>
        <end position="105"/>
    </location>
</feature>
<reference evidence="2 3" key="1">
    <citation type="submission" date="2019-05" db="EMBL/GenBank/DDBJ databases">
        <title>Another draft genome of Portunus trituberculatus and its Hox gene families provides insights of decapod evolution.</title>
        <authorList>
            <person name="Jeong J.-H."/>
            <person name="Song I."/>
            <person name="Kim S."/>
            <person name="Choi T."/>
            <person name="Kim D."/>
            <person name="Ryu S."/>
            <person name="Kim W."/>
        </authorList>
    </citation>
    <scope>NUCLEOTIDE SEQUENCE [LARGE SCALE GENOMIC DNA]</scope>
    <source>
        <tissue evidence="2">Muscle</tissue>
    </source>
</reference>
<accession>A0A5B7DRT8</accession>
<feature type="region of interest" description="Disordered" evidence="1">
    <location>
        <begin position="1"/>
        <end position="41"/>
    </location>
</feature>
<protein>
    <submittedName>
        <fullName evidence="2">Uncharacterized protein</fullName>
    </submittedName>
</protein>
<dbReference type="EMBL" id="VSRR010001319">
    <property type="protein sequence ID" value="MPC24341.1"/>
    <property type="molecule type" value="Genomic_DNA"/>
</dbReference>
<evidence type="ECO:0000313" key="3">
    <source>
        <dbReference type="Proteomes" id="UP000324222"/>
    </source>
</evidence>
<sequence>MPAVRWSPENRRLHTPQTLLTPLHPPPSILKAHTSTESKHTKLTTNTCFRKLCVSCRARGSPYTQRQCPGHGGSGVGAGDVNHPLPSPKQGQTGGAKHVISGVTA</sequence>
<proteinExistence type="predicted"/>
<gene>
    <name evidence="2" type="ORF">E2C01_017421</name>
</gene>